<dbReference type="Proteomes" id="UP001500449">
    <property type="component" value="Unassembled WGS sequence"/>
</dbReference>
<accession>A0ABN2NI24</accession>
<comment type="caution">
    <text evidence="3">The sequence shown here is derived from an EMBL/GenBank/DDBJ whole genome shotgun (WGS) entry which is preliminary data.</text>
</comment>
<reference evidence="3 4" key="1">
    <citation type="journal article" date="2019" name="Int. J. Syst. Evol. Microbiol.">
        <title>The Global Catalogue of Microorganisms (GCM) 10K type strain sequencing project: providing services to taxonomists for standard genome sequencing and annotation.</title>
        <authorList>
            <consortium name="The Broad Institute Genomics Platform"/>
            <consortium name="The Broad Institute Genome Sequencing Center for Infectious Disease"/>
            <person name="Wu L."/>
            <person name="Ma J."/>
        </authorList>
    </citation>
    <scope>NUCLEOTIDE SEQUENCE [LARGE SCALE GENOMIC DNA]</scope>
    <source>
        <strain evidence="3 4">JCM 16009</strain>
    </source>
</reference>
<feature type="compositionally biased region" description="Low complexity" evidence="1">
    <location>
        <begin position="112"/>
        <end position="132"/>
    </location>
</feature>
<evidence type="ECO:0000313" key="3">
    <source>
        <dbReference type="EMBL" id="GAA1867678.1"/>
    </source>
</evidence>
<feature type="transmembrane region" description="Helical" evidence="2">
    <location>
        <begin position="644"/>
        <end position="664"/>
    </location>
</feature>
<feature type="compositionally biased region" description="Pro residues" evidence="1">
    <location>
        <begin position="100"/>
        <end position="111"/>
    </location>
</feature>
<proteinExistence type="predicted"/>
<keyword evidence="4" id="KW-1185">Reference proteome</keyword>
<sequence length="681" mass="68694">MRPGVTALSMTSLSLRLLRLGGPRAWTTAGLVGAGVAVASALLAVALGALHGLDSREARTGWRTPAAAAPGEPVIAQVRTRVDHAAGKPITQVDVVAPGPAAPGPATPGPAVPGATGPGPATPVPSGGTTAPPGLPRLPAPGELWVSPALAALLRELAPDALANRYPGPPTGLIGDAGLRFPDELVVVIGRPAGDPVLTAPGDSRVVPVASFARTTVPAEDEGYRQLTIVAVALVAFPIAGLLGASARLTATRRGERLATLRLLGASTRQITVVAVAETTVIATAAAITGFLLEALVSPLVARIPLAGGGWFAADVRPSVLVSVGAVVAVGLLATASAVGGLRRVVVSPLGVARRQQARGVRLVRLLGVVAALVVFAIGNSALRVVDVEAAGLVMAAVVLALFGAVVLVGPLVVRGVGGWLGRRESVPALLAGRRLQDDPRAAFRPLAGVTLAIFVAGFLAPLSATAWGATQRDDHTLHVRAGTPDQATTLLARAGIGADVRPAAGERSSGVDVRPVDPAELDRARTLLAPLAPGTLVQTDAEASGQNAVLLDDLRRGVLVVLVATFLVAATATGTAAAARVLDHRHTLRLLRLAGTPVRVLEQARMRETAAPLLVNGAIALAFGLLCASPFTAATGVLAPSGLIVLGSVLLAGTAAVLAATAASRPLLRSLTREDQERSL</sequence>
<dbReference type="EMBL" id="BAAAQK010000023">
    <property type="protein sequence ID" value="GAA1867678.1"/>
    <property type="molecule type" value="Genomic_DNA"/>
</dbReference>
<feature type="transmembrane region" description="Helical" evidence="2">
    <location>
        <begin position="227"/>
        <end position="250"/>
    </location>
</feature>
<feature type="transmembrane region" description="Helical" evidence="2">
    <location>
        <begin position="320"/>
        <end position="342"/>
    </location>
</feature>
<evidence type="ECO:0008006" key="5">
    <source>
        <dbReference type="Google" id="ProtNLM"/>
    </source>
</evidence>
<keyword evidence="2" id="KW-0812">Transmembrane</keyword>
<feature type="transmembrane region" description="Helical" evidence="2">
    <location>
        <begin position="363"/>
        <end position="386"/>
    </location>
</feature>
<keyword evidence="2" id="KW-1133">Transmembrane helix</keyword>
<evidence type="ECO:0000256" key="1">
    <source>
        <dbReference type="SAM" id="MobiDB-lite"/>
    </source>
</evidence>
<organism evidence="3 4">
    <name type="scientific">Pseudonocardia ailaonensis</name>
    <dbReference type="NCBI Taxonomy" id="367279"/>
    <lineage>
        <taxon>Bacteria</taxon>
        <taxon>Bacillati</taxon>
        <taxon>Actinomycetota</taxon>
        <taxon>Actinomycetes</taxon>
        <taxon>Pseudonocardiales</taxon>
        <taxon>Pseudonocardiaceae</taxon>
        <taxon>Pseudonocardia</taxon>
    </lineage>
</organism>
<feature type="transmembrane region" description="Helical" evidence="2">
    <location>
        <begin position="559"/>
        <end position="583"/>
    </location>
</feature>
<evidence type="ECO:0000256" key="2">
    <source>
        <dbReference type="SAM" id="Phobius"/>
    </source>
</evidence>
<name>A0ABN2NI24_9PSEU</name>
<feature type="transmembrane region" description="Helical" evidence="2">
    <location>
        <begin position="271"/>
        <end position="293"/>
    </location>
</feature>
<evidence type="ECO:0000313" key="4">
    <source>
        <dbReference type="Proteomes" id="UP001500449"/>
    </source>
</evidence>
<feature type="transmembrane region" description="Helical" evidence="2">
    <location>
        <begin position="444"/>
        <end position="465"/>
    </location>
</feature>
<feature type="transmembrane region" description="Helical" evidence="2">
    <location>
        <begin position="614"/>
        <end position="632"/>
    </location>
</feature>
<protein>
    <recommendedName>
        <fullName evidence="5">FtsX-like permease family protein</fullName>
    </recommendedName>
</protein>
<gene>
    <name evidence="3" type="ORF">GCM10009836_55100</name>
</gene>
<feature type="transmembrane region" description="Helical" evidence="2">
    <location>
        <begin position="25"/>
        <end position="50"/>
    </location>
</feature>
<feature type="region of interest" description="Disordered" evidence="1">
    <location>
        <begin position="95"/>
        <end position="132"/>
    </location>
</feature>
<keyword evidence="2" id="KW-0472">Membrane</keyword>
<feature type="transmembrane region" description="Helical" evidence="2">
    <location>
        <begin position="392"/>
        <end position="414"/>
    </location>
</feature>